<dbReference type="OrthoDB" id="308383at2759"/>
<dbReference type="InterPro" id="IPR046341">
    <property type="entry name" value="SET_dom_sf"/>
</dbReference>
<evidence type="ECO:0000256" key="2">
    <source>
        <dbReference type="ARBA" id="ARBA00004286"/>
    </source>
</evidence>
<dbReference type="Proteomes" id="UP000636709">
    <property type="component" value="Unassembled WGS sequence"/>
</dbReference>
<evidence type="ECO:0000256" key="5">
    <source>
        <dbReference type="ARBA" id="ARBA00022679"/>
    </source>
</evidence>
<dbReference type="PANTHER" id="PTHR46450:SF8">
    <property type="entry name" value="OS02G0621100 PROTEIN"/>
    <property type="match status" value="1"/>
</dbReference>
<dbReference type="AlphaFoldDB" id="A0A835BAH9"/>
<dbReference type="SUPFAM" id="SSF82199">
    <property type="entry name" value="SET domain"/>
    <property type="match status" value="1"/>
</dbReference>
<dbReference type="Pfam" id="PF00856">
    <property type="entry name" value="SET"/>
    <property type="match status" value="1"/>
</dbReference>
<dbReference type="Pfam" id="PF10440">
    <property type="entry name" value="WIYLD"/>
    <property type="match status" value="1"/>
</dbReference>
<dbReference type="GO" id="GO:0032259">
    <property type="term" value="P:methylation"/>
    <property type="evidence" value="ECO:0007669"/>
    <property type="project" value="UniProtKB-KW"/>
</dbReference>
<evidence type="ECO:0000256" key="8">
    <source>
        <dbReference type="ARBA" id="ARBA00022833"/>
    </source>
</evidence>
<evidence type="ECO:0000259" key="11">
    <source>
        <dbReference type="PROSITE" id="PS50280"/>
    </source>
</evidence>
<evidence type="ECO:0000256" key="7">
    <source>
        <dbReference type="ARBA" id="ARBA00022723"/>
    </source>
</evidence>
<evidence type="ECO:0000313" key="14">
    <source>
        <dbReference type="EMBL" id="KAF8692874.1"/>
    </source>
</evidence>
<evidence type="ECO:0000259" key="13">
    <source>
        <dbReference type="PROSITE" id="PS50868"/>
    </source>
</evidence>
<keyword evidence="4" id="KW-0489">Methyltransferase</keyword>
<dbReference type="InterPro" id="IPR025776">
    <property type="entry name" value="SUVR4/1/2"/>
</dbReference>
<evidence type="ECO:0000259" key="12">
    <source>
        <dbReference type="PROSITE" id="PS50867"/>
    </source>
</evidence>
<dbReference type="GO" id="GO:0005694">
    <property type="term" value="C:chromosome"/>
    <property type="evidence" value="ECO:0007669"/>
    <property type="project" value="UniProtKB-SubCell"/>
</dbReference>
<name>A0A835BAH9_9POAL</name>
<sequence length="801" mass="89775">MFDAYFIATRMAAPNATAERFKDAVRTMTNIGFRKEIVVRVLKKLLTLYDDNWEHIEADNYTALADALCDIDDSDPKQEGHKKRTEKKNLDWDHCNKKLRIKEISQKPKPSIHGSSKREPGEVPRPQKAEAIEGKIIGTQLKKQGSQIVMKEPKKESSFADTTTIGESSSASVLKSQEYHTFETPLAVMCPSVLEPSCHNGYEDAPLISGVQRIDKKLKGVLVAREGQMANACNSQAIVRSNDFPTIFEVPLSSSAQAKLSFSFNSSIANGPDFHMPDIESICKAMEARCLTTYKILEPNFSFMKLLDDTCQCVFELGSGSNEAGGRSIVKIFPKPSLQSNQNMPHSNIMRLGGNASFSGYLQSNSSNMQVVQNQLSTNVKRQYHDVNDITKGEERVSIPIVNEVEDGVLPPPFHYIPHNITLQEAYINLSLARIGDENCCSDCFGDCLAEPLPCACATETGGEFAYTRDGLLKEQFLDTCISMRQEPLKHPHFYCKICPMERMKMEVNSEKPDDCKGHPIQKFIKECWRKCGCSRNCGNRVVQRGITRNLQVFLTREKKGWGLRPAEKLPQGAFVCEYVGEILTNTELYERNNRLTGKEKHTYPVLLNADWGTDLVLKDEEALCLDGTLYGNVARFINHRCFDANIIDVPVEIETPDHHYYHIAFFTTREVDAFEELTWDYGIDFDDVNHPVKAFKCRCGSQFCRGKSRSSSKYLKVAVIVHLTVSSDSTKKKGQYKQLTMLLAACSAANIVHWLQLLEQYFVSQPAAAAAAAAAASRTCCRILESGCQSLFPKENTLSI</sequence>
<feature type="compositionally biased region" description="Basic and acidic residues" evidence="10">
    <location>
        <begin position="116"/>
        <end position="128"/>
    </location>
</feature>
<keyword evidence="3" id="KW-0158">Chromosome</keyword>
<evidence type="ECO:0000256" key="6">
    <source>
        <dbReference type="ARBA" id="ARBA00022691"/>
    </source>
</evidence>
<dbReference type="Gene3D" id="2.170.270.10">
    <property type="entry name" value="SET domain"/>
    <property type="match status" value="1"/>
</dbReference>
<keyword evidence="5" id="KW-0808">Transferase</keyword>
<dbReference type="PROSITE" id="PS50868">
    <property type="entry name" value="POST_SET"/>
    <property type="match status" value="1"/>
</dbReference>
<keyword evidence="6" id="KW-0949">S-adenosyl-L-methionine</keyword>
<dbReference type="PROSITE" id="PS50867">
    <property type="entry name" value="PRE_SET"/>
    <property type="match status" value="1"/>
</dbReference>
<protein>
    <submittedName>
        <fullName evidence="14">Uncharacterized protein</fullName>
    </submittedName>
</protein>
<keyword evidence="15" id="KW-1185">Reference proteome</keyword>
<dbReference type="InterPro" id="IPR043017">
    <property type="entry name" value="WIYLD_dom_sf"/>
</dbReference>
<feature type="domain" description="Post-SET" evidence="13">
    <location>
        <begin position="694"/>
        <end position="710"/>
    </location>
</feature>
<dbReference type="PROSITE" id="PS51580">
    <property type="entry name" value="SAM_MT43_3"/>
    <property type="match status" value="1"/>
</dbReference>
<feature type="domain" description="SET" evidence="11">
    <location>
        <begin position="549"/>
        <end position="683"/>
    </location>
</feature>
<dbReference type="Gene3D" id="1.10.8.850">
    <property type="entry name" value="Histone-lysine N methyltransferase , C-terminal domain-like"/>
    <property type="match status" value="1"/>
</dbReference>
<feature type="domain" description="Pre-SET" evidence="12">
    <location>
        <begin position="440"/>
        <end position="546"/>
    </location>
</feature>
<dbReference type="GO" id="GO:0042054">
    <property type="term" value="F:histone methyltransferase activity"/>
    <property type="evidence" value="ECO:0007669"/>
    <property type="project" value="InterPro"/>
</dbReference>
<dbReference type="PROSITE" id="PS50280">
    <property type="entry name" value="SET"/>
    <property type="match status" value="1"/>
</dbReference>
<evidence type="ECO:0000256" key="4">
    <source>
        <dbReference type="ARBA" id="ARBA00022603"/>
    </source>
</evidence>
<dbReference type="EMBL" id="JACEFO010001926">
    <property type="protein sequence ID" value="KAF8692874.1"/>
    <property type="molecule type" value="Genomic_DNA"/>
</dbReference>
<dbReference type="InterPro" id="IPR007728">
    <property type="entry name" value="Pre-SET_dom"/>
</dbReference>
<evidence type="ECO:0000256" key="10">
    <source>
        <dbReference type="SAM" id="MobiDB-lite"/>
    </source>
</evidence>
<dbReference type="PANTHER" id="PTHR46450">
    <property type="entry name" value="INACTIVE HISTONE-LYSINE N-METHYLTRANSFERASE SUVR1-RELATED"/>
    <property type="match status" value="1"/>
</dbReference>
<dbReference type="SMART" id="SM00468">
    <property type="entry name" value="PreSET"/>
    <property type="match status" value="1"/>
</dbReference>
<dbReference type="InterPro" id="IPR003616">
    <property type="entry name" value="Post-SET_dom"/>
</dbReference>
<reference evidence="14" key="1">
    <citation type="submission" date="2020-07" db="EMBL/GenBank/DDBJ databases">
        <title>Genome sequence and genetic diversity analysis of an under-domesticated orphan crop, white fonio (Digitaria exilis).</title>
        <authorList>
            <person name="Bennetzen J.L."/>
            <person name="Chen S."/>
            <person name="Ma X."/>
            <person name="Wang X."/>
            <person name="Yssel A.E.J."/>
            <person name="Chaluvadi S.R."/>
            <person name="Johnson M."/>
            <person name="Gangashetty P."/>
            <person name="Hamidou F."/>
            <person name="Sanogo M.D."/>
            <person name="Zwaenepoel A."/>
            <person name="Wallace J."/>
            <person name="Van De Peer Y."/>
            <person name="Van Deynze A."/>
        </authorList>
    </citation>
    <scope>NUCLEOTIDE SEQUENCE</scope>
    <source>
        <tissue evidence="14">Leaves</tissue>
    </source>
</reference>
<keyword evidence="9" id="KW-0539">Nucleus</keyword>
<dbReference type="SMART" id="SM00317">
    <property type="entry name" value="SET"/>
    <property type="match status" value="1"/>
</dbReference>
<evidence type="ECO:0000256" key="3">
    <source>
        <dbReference type="ARBA" id="ARBA00022454"/>
    </source>
</evidence>
<dbReference type="GO" id="GO:0008270">
    <property type="term" value="F:zinc ion binding"/>
    <property type="evidence" value="ECO:0007669"/>
    <property type="project" value="InterPro"/>
</dbReference>
<evidence type="ECO:0000313" key="15">
    <source>
        <dbReference type="Proteomes" id="UP000636709"/>
    </source>
</evidence>
<feature type="region of interest" description="Disordered" evidence="10">
    <location>
        <begin position="103"/>
        <end position="128"/>
    </location>
</feature>
<comment type="caution">
    <text evidence="14">The sequence shown here is derived from an EMBL/GenBank/DDBJ whole genome shotgun (WGS) entry which is preliminary data.</text>
</comment>
<proteinExistence type="predicted"/>
<dbReference type="InterPro" id="IPR001214">
    <property type="entry name" value="SET_dom"/>
</dbReference>
<accession>A0A835BAH9</accession>
<dbReference type="GO" id="GO:0005634">
    <property type="term" value="C:nucleus"/>
    <property type="evidence" value="ECO:0007669"/>
    <property type="project" value="UniProtKB-SubCell"/>
</dbReference>
<dbReference type="InterPro" id="IPR018848">
    <property type="entry name" value="WIYLD_domain"/>
</dbReference>
<keyword evidence="8" id="KW-0862">Zinc</keyword>
<keyword evidence="7" id="KW-0479">Metal-binding</keyword>
<gene>
    <name evidence="14" type="ORF">HU200_039231</name>
</gene>
<dbReference type="Pfam" id="PF05033">
    <property type="entry name" value="Pre-SET"/>
    <property type="match status" value="1"/>
</dbReference>
<organism evidence="14 15">
    <name type="scientific">Digitaria exilis</name>
    <dbReference type="NCBI Taxonomy" id="1010633"/>
    <lineage>
        <taxon>Eukaryota</taxon>
        <taxon>Viridiplantae</taxon>
        <taxon>Streptophyta</taxon>
        <taxon>Embryophyta</taxon>
        <taxon>Tracheophyta</taxon>
        <taxon>Spermatophyta</taxon>
        <taxon>Magnoliopsida</taxon>
        <taxon>Liliopsida</taxon>
        <taxon>Poales</taxon>
        <taxon>Poaceae</taxon>
        <taxon>PACMAD clade</taxon>
        <taxon>Panicoideae</taxon>
        <taxon>Panicodae</taxon>
        <taxon>Paniceae</taxon>
        <taxon>Anthephorinae</taxon>
        <taxon>Digitaria</taxon>
    </lineage>
</organism>
<evidence type="ECO:0000256" key="1">
    <source>
        <dbReference type="ARBA" id="ARBA00004123"/>
    </source>
</evidence>
<comment type="subcellular location">
    <subcellularLocation>
        <location evidence="2">Chromosome</location>
    </subcellularLocation>
    <subcellularLocation>
        <location evidence="1">Nucleus</location>
    </subcellularLocation>
</comment>
<dbReference type="CDD" id="cd10538">
    <property type="entry name" value="SET_SETDB-like"/>
    <property type="match status" value="1"/>
</dbReference>
<dbReference type="FunFam" id="2.170.270.10:FF:000046">
    <property type="entry name" value="SET-domain containing protein lysine methyltransferase family protein"/>
    <property type="match status" value="1"/>
</dbReference>
<evidence type="ECO:0000256" key="9">
    <source>
        <dbReference type="ARBA" id="ARBA00023242"/>
    </source>
</evidence>